<dbReference type="InterPro" id="IPR041581">
    <property type="entry name" value="Glyoxalase_6"/>
</dbReference>
<dbReference type="PANTHER" id="PTHR35908">
    <property type="entry name" value="HYPOTHETICAL FUSION PROTEIN"/>
    <property type="match status" value="1"/>
</dbReference>
<reference evidence="2 3" key="1">
    <citation type="submission" date="2020-07" db="EMBL/GenBank/DDBJ databases">
        <title>Sequencing the genomes of 1000 actinobacteria strains.</title>
        <authorList>
            <person name="Klenk H.-P."/>
        </authorList>
    </citation>
    <scope>NUCLEOTIDE SEQUENCE [LARGE SCALE GENOMIC DNA]</scope>
    <source>
        <strain evidence="2 3">DSM 22083</strain>
    </source>
</reference>
<evidence type="ECO:0000313" key="3">
    <source>
        <dbReference type="Proteomes" id="UP000569914"/>
    </source>
</evidence>
<dbReference type="Gene3D" id="3.10.180.10">
    <property type="entry name" value="2,3-Dihydroxybiphenyl 1,2-Dioxygenase, domain 1"/>
    <property type="match status" value="1"/>
</dbReference>
<sequence length="134" mass="14996">MVLRWYSNVIDTPDPRSLAGWWAEAIGWQKIYEADDEVVLVPGYLGSEEEARAVPWERMPPGLVFVRVTDPKTVKNRIHVDLAPHSSQDRDAEIARLEGLGATRADVGQDDSATWTVLADPEGNEFCVLSSRDF</sequence>
<dbReference type="PANTHER" id="PTHR35908:SF1">
    <property type="entry name" value="CONSERVED PROTEIN"/>
    <property type="match status" value="1"/>
</dbReference>
<accession>A0A7Y9LCM0</accession>
<gene>
    <name evidence="2" type="ORF">BKA15_006313</name>
</gene>
<dbReference type="Proteomes" id="UP000569914">
    <property type="component" value="Unassembled WGS sequence"/>
</dbReference>
<protein>
    <recommendedName>
        <fullName evidence="1">Glyoxalase-like domain-containing protein</fullName>
    </recommendedName>
</protein>
<evidence type="ECO:0000313" key="2">
    <source>
        <dbReference type="EMBL" id="NYE74984.1"/>
    </source>
</evidence>
<dbReference type="AlphaFoldDB" id="A0A7Y9LCM0"/>
<organism evidence="2 3">
    <name type="scientific">Microlunatus parietis</name>
    <dbReference type="NCBI Taxonomy" id="682979"/>
    <lineage>
        <taxon>Bacteria</taxon>
        <taxon>Bacillati</taxon>
        <taxon>Actinomycetota</taxon>
        <taxon>Actinomycetes</taxon>
        <taxon>Propionibacteriales</taxon>
        <taxon>Propionibacteriaceae</taxon>
        <taxon>Microlunatus</taxon>
    </lineage>
</organism>
<dbReference type="InterPro" id="IPR029068">
    <property type="entry name" value="Glyas_Bleomycin-R_OHBP_Dase"/>
</dbReference>
<name>A0A7Y9LCM0_9ACTN</name>
<dbReference type="SUPFAM" id="SSF54593">
    <property type="entry name" value="Glyoxalase/Bleomycin resistance protein/Dihydroxybiphenyl dioxygenase"/>
    <property type="match status" value="1"/>
</dbReference>
<keyword evidence="3" id="KW-1185">Reference proteome</keyword>
<dbReference type="Pfam" id="PF18029">
    <property type="entry name" value="Glyoxalase_6"/>
    <property type="match status" value="1"/>
</dbReference>
<evidence type="ECO:0000259" key="1">
    <source>
        <dbReference type="Pfam" id="PF18029"/>
    </source>
</evidence>
<comment type="caution">
    <text evidence="2">The sequence shown here is derived from an EMBL/GenBank/DDBJ whole genome shotgun (WGS) entry which is preliminary data.</text>
</comment>
<dbReference type="RefSeq" id="WP_179757564.1">
    <property type="nucleotide sequence ID" value="NZ_JACCBU010000001.1"/>
</dbReference>
<proteinExistence type="predicted"/>
<dbReference type="EMBL" id="JACCBU010000001">
    <property type="protein sequence ID" value="NYE74984.1"/>
    <property type="molecule type" value="Genomic_DNA"/>
</dbReference>
<feature type="domain" description="Glyoxalase-like" evidence="1">
    <location>
        <begin position="9"/>
        <end position="129"/>
    </location>
</feature>